<dbReference type="AlphaFoldDB" id="A0A5C6MXL2"/>
<feature type="compositionally biased region" description="Basic residues" evidence="1">
    <location>
        <begin position="370"/>
        <end position="382"/>
    </location>
</feature>
<dbReference type="SUPFAM" id="SSF49879">
    <property type="entry name" value="SMAD/FHA domain"/>
    <property type="match status" value="1"/>
</dbReference>
<feature type="domain" description="PBZ-type" evidence="2">
    <location>
        <begin position="357"/>
        <end position="382"/>
    </location>
</feature>
<feature type="compositionally biased region" description="Acidic residues" evidence="1">
    <location>
        <begin position="347"/>
        <end position="356"/>
    </location>
</feature>
<dbReference type="InterPro" id="IPR039253">
    <property type="entry name" value="APLF"/>
</dbReference>
<feature type="region of interest" description="Disordered" evidence="1">
    <location>
        <begin position="257"/>
        <end position="284"/>
    </location>
</feature>
<organism evidence="3 4">
    <name type="scientific">Takifugu flavidus</name>
    <name type="common">sansaifugu</name>
    <dbReference type="NCBI Taxonomy" id="433684"/>
    <lineage>
        <taxon>Eukaryota</taxon>
        <taxon>Metazoa</taxon>
        <taxon>Chordata</taxon>
        <taxon>Craniata</taxon>
        <taxon>Vertebrata</taxon>
        <taxon>Euteleostomi</taxon>
        <taxon>Actinopterygii</taxon>
        <taxon>Neopterygii</taxon>
        <taxon>Teleostei</taxon>
        <taxon>Neoteleostei</taxon>
        <taxon>Acanthomorphata</taxon>
        <taxon>Eupercaria</taxon>
        <taxon>Tetraodontiformes</taxon>
        <taxon>Tetradontoidea</taxon>
        <taxon>Tetraodontidae</taxon>
        <taxon>Takifugu</taxon>
    </lineage>
</organism>
<feature type="region of interest" description="Disordered" evidence="1">
    <location>
        <begin position="164"/>
        <end position="222"/>
    </location>
</feature>
<keyword evidence="4" id="KW-1185">Reference proteome</keyword>
<evidence type="ECO:0000259" key="2">
    <source>
        <dbReference type="Pfam" id="PF10283"/>
    </source>
</evidence>
<feature type="region of interest" description="Disordered" evidence="1">
    <location>
        <begin position="82"/>
        <end position="145"/>
    </location>
</feature>
<accession>A0A5C6MXL2</accession>
<dbReference type="InterPro" id="IPR019406">
    <property type="entry name" value="APLF_PBZ"/>
</dbReference>
<evidence type="ECO:0000313" key="4">
    <source>
        <dbReference type="Proteomes" id="UP000324091"/>
    </source>
</evidence>
<protein>
    <submittedName>
        <fullName evidence="3">Aprataxin and PNK-like factor</fullName>
    </submittedName>
</protein>
<dbReference type="Gene3D" id="2.60.200.20">
    <property type="match status" value="1"/>
</dbReference>
<feature type="domain" description="PBZ-type" evidence="2">
    <location>
        <begin position="319"/>
        <end position="344"/>
    </location>
</feature>
<dbReference type="GO" id="GO:0008408">
    <property type="term" value="F:3'-5' exonuclease activity"/>
    <property type="evidence" value="ECO:0007669"/>
    <property type="project" value="InterPro"/>
</dbReference>
<feature type="compositionally biased region" description="Polar residues" evidence="1">
    <location>
        <begin position="135"/>
        <end position="145"/>
    </location>
</feature>
<dbReference type="InterPro" id="IPR008984">
    <property type="entry name" value="SMAD_FHA_dom_sf"/>
</dbReference>
<sequence>MSGFDLVPVGGGEPIRLPPGETVIGRGPLLRTHMNPCFIQSSLTDDPRPLQKDSWFSLQDGDLFSLLPGQLIYRVVTVCDGDSSRNSQRVEEKLPLSPKPDVEPLSAPRCAETPPPEEPTEAPPPQHHQVSPVQTVNKENMMSTEVTPKRRMLPAWMMAAVTAPHGSPSFSSKDQRATTSSKRQNAAKKPKMTSAEEEQEEHSEEDKPKKKRNVQGDEEQWHHGSLAPSYLCPETRYDEDLCICDFQDVPVVPLSSTADLSDESDSFSVEAHEEERQGPNTSLTTGKLAVAQLEDRKFKKTTIANSKICSPSSPLSTPRMPCPYGKECYRKNPVHFQESSHPGDADYKEEEPEDVERPECPYGTDCYRKNPLHRKEYKHTKKPAYNTRPRLKAAAEEDGVEDSDDDDSFINDDSEDGGDDSDYVPPDSDDSGKEDIRRLQREAQAFLKKGK</sequence>
<dbReference type="Pfam" id="PF10283">
    <property type="entry name" value="zf-CCHH"/>
    <property type="match status" value="2"/>
</dbReference>
<feature type="compositionally biased region" description="Polar residues" evidence="1">
    <location>
        <begin position="168"/>
        <end position="184"/>
    </location>
</feature>
<name>A0A5C6MXL2_9TELE</name>
<feature type="region of interest" description="Disordered" evidence="1">
    <location>
        <begin position="334"/>
        <end position="435"/>
    </location>
</feature>
<gene>
    <name evidence="3" type="ORF">D4764_06G0006280</name>
</gene>
<comment type="caution">
    <text evidence="3">The sequence shown here is derived from an EMBL/GenBank/DDBJ whole genome shotgun (WGS) entry which is preliminary data.</text>
</comment>
<evidence type="ECO:0000313" key="3">
    <source>
        <dbReference type="EMBL" id="TWW59098.1"/>
    </source>
</evidence>
<dbReference type="GO" id="GO:0003906">
    <property type="term" value="F:DNA-(apurinic or apyrimidinic site) endonuclease activity"/>
    <property type="evidence" value="ECO:0007669"/>
    <property type="project" value="InterPro"/>
</dbReference>
<proteinExistence type="predicted"/>
<dbReference type="PANTHER" id="PTHR21315">
    <property type="entry name" value="APRATAXIN AND PNK-LIKE FACTOR-RELATED"/>
    <property type="match status" value="1"/>
</dbReference>
<feature type="compositionally biased region" description="Acidic residues" evidence="1">
    <location>
        <begin position="396"/>
        <end position="422"/>
    </location>
</feature>
<dbReference type="GO" id="GO:0035861">
    <property type="term" value="C:site of double-strand break"/>
    <property type="evidence" value="ECO:0007669"/>
    <property type="project" value="TreeGrafter"/>
</dbReference>
<dbReference type="Proteomes" id="UP000324091">
    <property type="component" value="Chromosome 6"/>
</dbReference>
<evidence type="ECO:0000256" key="1">
    <source>
        <dbReference type="SAM" id="MobiDB-lite"/>
    </source>
</evidence>
<dbReference type="EMBL" id="RHFK02000019">
    <property type="protein sequence ID" value="TWW59098.1"/>
    <property type="molecule type" value="Genomic_DNA"/>
</dbReference>
<dbReference type="PANTHER" id="PTHR21315:SF2">
    <property type="entry name" value="APRATAXIN AND PNK-LIKE FACTOR"/>
    <property type="match status" value="1"/>
</dbReference>
<feature type="compositionally biased region" description="Pro residues" evidence="1">
    <location>
        <begin position="113"/>
        <end position="126"/>
    </location>
</feature>
<dbReference type="GO" id="GO:0006302">
    <property type="term" value="P:double-strand break repair"/>
    <property type="evidence" value="ECO:0007669"/>
    <property type="project" value="InterPro"/>
</dbReference>
<dbReference type="GO" id="GO:0005634">
    <property type="term" value="C:nucleus"/>
    <property type="evidence" value="ECO:0007669"/>
    <property type="project" value="TreeGrafter"/>
</dbReference>
<reference evidence="3 4" key="1">
    <citation type="submission" date="2019-04" db="EMBL/GenBank/DDBJ databases">
        <title>Chromosome genome assembly for Takifugu flavidus.</title>
        <authorList>
            <person name="Xiao S."/>
        </authorList>
    </citation>
    <scope>NUCLEOTIDE SEQUENCE [LARGE SCALE GENOMIC DNA]</scope>
    <source>
        <strain evidence="3">HTHZ2018</strain>
        <tissue evidence="3">Muscle</tissue>
    </source>
</reference>